<name>A0AAQ3MJA2_VIGMU</name>
<organism evidence="1 2">
    <name type="scientific">Vigna mungo</name>
    <name type="common">Black gram</name>
    <name type="synonym">Phaseolus mungo</name>
    <dbReference type="NCBI Taxonomy" id="3915"/>
    <lineage>
        <taxon>Eukaryota</taxon>
        <taxon>Viridiplantae</taxon>
        <taxon>Streptophyta</taxon>
        <taxon>Embryophyta</taxon>
        <taxon>Tracheophyta</taxon>
        <taxon>Spermatophyta</taxon>
        <taxon>Magnoliopsida</taxon>
        <taxon>eudicotyledons</taxon>
        <taxon>Gunneridae</taxon>
        <taxon>Pentapetalae</taxon>
        <taxon>rosids</taxon>
        <taxon>fabids</taxon>
        <taxon>Fabales</taxon>
        <taxon>Fabaceae</taxon>
        <taxon>Papilionoideae</taxon>
        <taxon>50 kb inversion clade</taxon>
        <taxon>NPAAA clade</taxon>
        <taxon>indigoferoid/millettioid clade</taxon>
        <taxon>Phaseoleae</taxon>
        <taxon>Vigna</taxon>
    </lineage>
</organism>
<accession>A0AAQ3MJA2</accession>
<proteinExistence type="predicted"/>
<evidence type="ECO:0000313" key="2">
    <source>
        <dbReference type="Proteomes" id="UP001374535"/>
    </source>
</evidence>
<dbReference type="EMBL" id="CP144690">
    <property type="protein sequence ID" value="WVY91890.1"/>
    <property type="molecule type" value="Genomic_DNA"/>
</dbReference>
<sequence length="127" mass="14656">RNIEPLLLSLRRREFPIQGECDSSETALTPEIKLLHRHYHPSSSFTQTTILHRNTISYLVGTETTHCWALHPCKQVTPTTDATLCFPRHQLCTISLKSHQISLLVSIHSNWYSLFWIEGNYIKKGVD</sequence>
<keyword evidence="2" id="KW-1185">Reference proteome</keyword>
<evidence type="ECO:0000313" key="1">
    <source>
        <dbReference type="EMBL" id="WVY91890.1"/>
    </source>
</evidence>
<feature type="non-terminal residue" evidence="1">
    <location>
        <position position="1"/>
    </location>
</feature>
<protein>
    <submittedName>
        <fullName evidence="1">Uncharacterized protein</fullName>
    </submittedName>
</protein>
<dbReference type="AlphaFoldDB" id="A0AAQ3MJA2"/>
<reference evidence="1 2" key="1">
    <citation type="journal article" date="2023" name="Life. Sci Alliance">
        <title>Evolutionary insights into 3D genome organization and epigenetic landscape of Vigna mungo.</title>
        <authorList>
            <person name="Junaid A."/>
            <person name="Singh B."/>
            <person name="Bhatia S."/>
        </authorList>
    </citation>
    <scope>NUCLEOTIDE SEQUENCE [LARGE SCALE GENOMIC DNA]</scope>
    <source>
        <strain evidence="1">Urdbean</strain>
    </source>
</reference>
<gene>
    <name evidence="1" type="ORF">V8G54_037404</name>
</gene>
<dbReference type="Proteomes" id="UP001374535">
    <property type="component" value="Chromosome 11"/>
</dbReference>